<gene>
    <name evidence="4" type="ORF">CSW64_06540</name>
</gene>
<dbReference type="GO" id="GO:0043565">
    <property type="term" value="F:sequence-specific DNA binding"/>
    <property type="evidence" value="ECO:0007669"/>
    <property type="project" value="InterPro"/>
</dbReference>
<dbReference type="PANTHER" id="PTHR47893:SF1">
    <property type="entry name" value="REGULATORY PROTEIN PCHR"/>
    <property type="match status" value="1"/>
</dbReference>
<dbReference type="SMART" id="SM00342">
    <property type="entry name" value="HTH_ARAC"/>
    <property type="match status" value="1"/>
</dbReference>
<dbReference type="InterPro" id="IPR009057">
    <property type="entry name" value="Homeodomain-like_sf"/>
</dbReference>
<reference evidence="4 5" key="1">
    <citation type="submission" date="2017-10" db="EMBL/GenBank/DDBJ databases">
        <title>Genome sequence of Caulobacter mirabilis FWC38.</title>
        <authorList>
            <person name="Fiebig A."/>
            <person name="Crosson S."/>
        </authorList>
    </citation>
    <scope>NUCLEOTIDE SEQUENCE [LARGE SCALE GENOMIC DNA]</scope>
    <source>
        <strain evidence="4 5">FWC 38</strain>
    </source>
</reference>
<keyword evidence="2" id="KW-0804">Transcription</keyword>
<evidence type="ECO:0000259" key="3">
    <source>
        <dbReference type="PROSITE" id="PS01124"/>
    </source>
</evidence>
<dbReference type="EMBL" id="CP024201">
    <property type="protein sequence ID" value="ATQ42098.1"/>
    <property type="molecule type" value="Genomic_DNA"/>
</dbReference>
<evidence type="ECO:0000313" key="5">
    <source>
        <dbReference type="Proteomes" id="UP000228945"/>
    </source>
</evidence>
<organism evidence="4 5">
    <name type="scientific">Caulobacter mirabilis</name>
    <dbReference type="NCBI Taxonomy" id="69666"/>
    <lineage>
        <taxon>Bacteria</taxon>
        <taxon>Pseudomonadati</taxon>
        <taxon>Pseudomonadota</taxon>
        <taxon>Alphaproteobacteria</taxon>
        <taxon>Caulobacterales</taxon>
        <taxon>Caulobacteraceae</taxon>
        <taxon>Caulobacter</taxon>
    </lineage>
</organism>
<evidence type="ECO:0000256" key="2">
    <source>
        <dbReference type="ARBA" id="ARBA00023163"/>
    </source>
</evidence>
<keyword evidence="5" id="KW-1185">Reference proteome</keyword>
<dbReference type="AlphaFoldDB" id="A0A2D2AVR7"/>
<accession>A0A2D2AVR7</accession>
<dbReference type="RefSeq" id="WP_099621354.1">
    <property type="nucleotide sequence ID" value="NZ_CP024201.1"/>
</dbReference>
<sequence length="294" mass="31874">MPADTADAAIRAVVEKAGLVETLETVPLRHGLLHQSAQVLDAPQQYSAPLPPGLHLSCGIARLRSAHPRLGDFRFDGLGLTAILYEDEPEPFETRIDKGPALSCGLYLTRAQLDDAAPEGLGDIAVRLAAGSRLRATDRPPATVVASLCRPVDPWFQGAARRLAMEARALELAAMTLNWLSLSAQPDSRPALQTRRAERAREILEANLADPPDLTRLAREVGVNVRSLTQAFRLTFDASIAAYVTRRRLETAHGLLVEGMGVAAAAGRVGYSPAHFSTAFLRHYGYRPTDLRPH</sequence>
<dbReference type="PROSITE" id="PS01124">
    <property type="entry name" value="HTH_ARAC_FAMILY_2"/>
    <property type="match status" value="1"/>
</dbReference>
<dbReference type="InterPro" id="IPR018060">
    <property type="entry name" value="HTH_AraC"/>
</dbReference>
<dbReference type="GO" id="GO:0003700">
    <property type="term" value="F:DNA-binding transcription factor activity"/>
    <property type="evidence" value="ECO:0007669"/>
    <property type="project" value="InterPro"/>
</dbReference>
<dbReference type="OrthoDB" id="252470at2"/>
<dbReference type="Gene3D" id="1.10.10.60">
    <property type="entry name" value="Homeodomain-like"/>
    <property type="match status" value="1"/>
</dbReference>
<dbReference type="SUPFAM" id="SSF46689">
    <property type="entry name" value="Homeodomain-like"/>
    <property type="match status" value="2"/>
</dbReference>
<keyword evidence="1" id="KW-0805">Transcription regulation</keyword>
<dbReference type="KEGG" id="cmb:CSW64_06540"/>
<dbReference type="PANTHER" id="PTHR47893">
    <property type="entry name" value="REGULATORY PROTEIN PCHR"/>
    <property type="match status" value="1"/>
</dbReference>
<dbReference type="Pfam" id="PF12833">
    <property type="entry name" value="HTH_18"/>
    <property type="match status" value="1"/>
</dbReference>
<protein>
    <recommendedName>
        <fullName evidence="3">HTH araC/xylS-type domain-containing protein</fullName>
    </recommendedName>
</protein>
<dbReference type="InterPro" id="IPR053142">
    <property type="entry name" value="PchR_regulatory_protein"/>
</dbReference>
<dbReference type="Proteomes" id="UP000228945">
    <property type="component" value="Chromosome"/>
</dbReference>
<evidence type="ECO:0000313" key="4">
    <source>
        <dbReference type="EMBL" id="ATQ42098.1"/>
    </source>
</evidence>
<proteinExistence type="predicted"/>
<feature type="domain" description="HTH araC/xylS-type" evidence="3">
    <location>
        <begin position="198"/>
        <end position="294"/>
    </location>
</feature>
<name>A0A2D2AVR7_9CAUL</name>
<evidence type="ECO:0000256" key="1">
    <source>
        <dbReference type="ARBA" id="ARBA00023015"/>
    </source>
</evidence>